<keyword evidence="1" id="KW-0472">Membrane</keyword>
<protein>
    <recommendedName>
        <fullName evidence="4">DUF983 domain-containing protein</fullName>
    </recommendedName>
</protein>
<sequence length="112" mass="12925">MSANFGRMIVMARPVCQNCHTEWSWKDTQKSMMQFKRGMICPHCGETQYQSRDSMMKTSMFGILPLFLGLPIVNIFNLSWLGTTLVILGVGFAYMSIIPFFMKLSNKDELLW</sequence>
<dbReference type="NCBIfam" id="TIGR04104">
    <property type="entry name" value="cxxc_20_cxxc"/>
    <property type="match status" value="1"/>
</dbReference>
<evidence type="ECO:0000256" key="1">
    <source>
        <dbReference type="SAM" id="Phobius"/>
    </source>
</evidence>
<name>A0A4Y8IQ80_9BACI</name>
<evidence type="ECO:0000313" key="2">
    <source>
        <dbReference type="EMBL" id="TFB22853.1"/>
    </source>
</evidence>
<reference evidence="2 3" key="1">
    <citation type="submission" date="2019-03" db="EMBL/GenBank/DDBJ databases">
        <authorList>
            <person name="He R.-H."/>
        </authorList>
    </citation>
    <scope>NUCLEOTIDE SEQUENCE [LARGE SCALE GENOMIC DNA]</scope>
    <source>
        <strain evidence="3">SH 714</strain>
    </source>
</reference>
<dbReference type="Proteomes" id="UP000297975">
    <property type="component" value="Unassembled WGS sequence"/>
</dbReference>
<accession>A0A4Y8IQ80</accession>
<proteinExistence type="predicted"/>
<comment type="caution">
    <text evidence="2">The sequence shown here is derived from an EMBL/GenBank/DDBJ whole genome shotgun (WGS) entry which is preliminary data.</text>
</comment>
<dbReference type="AlphaFoldDB" id="A0A4Y8IQ80"/>
<evidence type="ECO:0008006" key="4">
    <source>
        <dbReference type="Google" id="ProtNLM"/>
    </source>
</evidence>
<dbReference type="InterPro" id="IPR026369">
    <property type="entry name" value="CxxC_20_CxxC"/>
</dbReference>
<feature type="transmembrane region" description="Helical" evidence="1">
    <location>
        <begin position="58"/>
        <end position="76"/>
    </location>
</feature>
<keyword evidence="1" id="KW-0812">Transmembrane</keyword>
<organism evidence="2 3">
    <name type="scientific">Filobacillus milosensis</name>
    <dbReference type="NCBI Taxonomy" id="94137"/>
    <lineage>
        <taxon>Bacteria</taxon>
        <taxon>Bacillati</taxon>
        <taxon>Bacillota</taxon>
        <taxon>Bacilli</taxon>
        <taxon>Bacillales</taxon>
        <taxon>Bacillaceae</taxon>
        <taxon>Filobacillus</taxon>
    </lineage>
</organism>
<keyword evidence="3" id="KW-1185">Reference proteome</keyword>
<dbReference type="EMBL" id="SOPW01000005">
    <property type="protein sequence ID" value="TFB22853.1"/>
    <property type="molecule type" value="Genomic_DNA"/>
</dbReference>
<keyword evidence="1" id="KW-1133">Transmembrane helix</keyword>
<evidence type="ECO:0000313" key="3">
    <source>
        <dbReference type="Proteomes" id="UP000297975"/>
    </source>
</evidence>
<gene>
    <name evidence="2" type="ORF">E3U55_06340</name>
</gene>
<feature type="transmembrane region" description="Helical" evidence="1">
    <location>
        <begin position="82"/>
        <end position="102"/>
    </location>
</feature>